<evidence type="ECO:0000313" key="2">
    <source>
        <dbReference type="EMBL" id="GFC93843.1"/>
    </source>
</evidence>
<organism evidence="2">
    <name type="scientific">Tanacetum cinerariifolium</name>
    <name type="common">Dalmatian daisy</name>
    <name type="synonym">Chrysanthemum cinerariifolium</name>
    <dbReference type="NCBI Taxonomy" id="118510"/>
    <lineage>
        <taxon>Eukaryota</taxon>
        <taxon>Viridiplantae</taxon>
        <taxon>Streptophyta</taxon>
        <taxon>Embryophyta</taxon>
        <taxon>Tracheophyta</taxon>
        <taxon>Spermatophyta</taxon>
        <taxon>Magnoliopsida</taxon>
        <taxon>eudicotyledons</taxon>
        <taxon>Gunneridae</taxon>
        <taxon>Pentapetalae</taxon>
        <taxon>asterids</taxon>
        <taxon>campanulids</taxon>
        <taxon>Asterales</taxon>
        <taxon>Asteraceae</taxon>
        <taxon>Asteroideae</taxon>
        <taxon>Anthemideae</taxon>
        <taxon>Anthemidinae</taxon>
        <taxon>Tanacetum</taxon>
    </lineage>
</organism>
<comment type="caution">
    <text evidence="2">The sequence shown here is derived from an EMBL/GenBank/DDBJ whole genome shotgun (WGS) entry which is preliminary data.</text>
</comment>
<proteinExistence type="predicted"/>
<feature type="compositionally biased region" description="Polar residues" evidence="1">
    <location>
        <begin position="12"/>
        <end position="22"/>
    </location>
</feature>
<feature type="region of interest" description="Disordered" evidence="1">
    <location>
        <begin position="1"/>
        <end position="29"/>
    </location>
</feature>
<sequence>SFKKLKAVEVSGSHSTQDTPTNDPKKMSKEDVKNMLKIIPVTKFKVEALQVKYPLIVWEIHFEGSRSY</sequence>
<dbReference type="AlphaFoldDB" id="A0A699PQ56"/>
<dbReference type="EMBL" id="BKCJ011145628">
    <property type="protein sequence ID" value="GFC93843.1"/>
    <property type="molecule type" value="Genomic_DNA"/>
</dbReference>
<evidence type="ECO:0000256" key="1">
    <source>
        <dbReference type="SAM" id="MobiDB-lite"/>
    </source>
</evidence>
<accession>A0A699PQ56</accession>
<reference evidence="2" key="1">
    <citation type="journal article" date="2019" name="Sci. Rep.">
        <title>Draft genome of Tanacetum cinerariifolium, the natural source of mosquito coil.</title>
        <authorList>
            <person name="Yamashiro T."/>
            <person name="Shiraishi A."/>
            <person name="Satake H."/>
            <person name="Nakayama K."/>
        </authorList>
    </citation>
    <scope>NUCLEOTIDE SEQUENCE</scope>
</reference>
<protein>
    <submittedName>
        <fullName evidence="2">Uncharacterized protein</fullName>
    </submittedName>
</protein>
<name>A0A699PQ56_TANCI</name>
<feature type="non-terminal residue" evidence="2">
    <location>
        <position position="1"/>
    </location>
</feature>
<gene>
    <name evidence="2" type="ORF">Tci_865813</name>
</gene>